<evidence type="ECO:0000256" key="4">
    <source>
        <dbReference type="ARBA" id="ARBA00022692"/>
    </source>
</evidence>
<keyword evidence="8" id="KW-0539">Nucleus</keyword>
<evidence type="ECO:0000256" key="8">
    <source>
        <dbReference type="ARBA" id="ARBA00023242"/>
    </source>
</evidence>
<evidence type="ECO:0000313" key="10">
    <source>
        <dbReference type="EMBL" id="CAH3157220.1"/>
    </source>
</evidence>
<feature type="transmembrane region" description="Helical" evidence="9">
    <location>
        <begin position="279"/>
        <end position="301"/>
    </location>
</feature>
<feature type="transmembrane region" description="Helical" evidence="9">
    <location>
        <begin position="241"/>
        <end position="267"/>
    </location>
</feature>
<feature type="transmembrane region" description="Helical" evidence="9">
    <location>
        <begin position="340"/>
        <end position="364"/>
    </location>
</feature>
<keyword evidence="4 9" id="KW-0812">Transmembrane</keyword>
<feature type="transmembrane region" description="Helical" evidence="9">
    <location>
        <begin position="12"/>
        <end position="32"/>
    </location>
</feature>
<proteinExistence type="inferred from homology"/>
<evidence type="ECO:0000256" key="6">
    <source>
        <dbReference type="ARBA" id="ARBA00023136"/>
    </source>
</evidence>
<dbReference type="EMBL" id="CALNXK010000107">
    <property type="protein sequence ID" value="CAH3157220.1"/>
    <property type="molecule type" value="Genomic_DNA"/>
</dbReference>
<comment type="caution">
    <text evidence="10">The sequence shown here is derived from an EMBL/GenBank/DDBJ whole genome shotgun (WGS) entry which is preliminary data.</text>
</comment>
<dbReference type="PANTHER" id="PTHR14437:SF2">
    <property type="entry name" value="TRANSMEMBRANE PROTEIN 168"/>
    <property type="match status" value="1"/>
</dbReference>
<comment type="subcellular location">
    <subcellularLocation>
        <location evidence="1">Nucleus membrane</location>
        <topology evidence="1">Multi-pass membrane protein</topology>
    </subcellularLocation>
</comment>
<sequence>MLPIASSTVAKFTSAFSFLEFLFFFAGASNGIKERWAHHTTDGSIFLVVIIVSGIVLISLVTYLGECKHFGKVLSHLWMGVLFSVLSFTEIAFDRPIDSLQDLDSTDILVITSTGFHVLKTLTVRICGTASYESIFLSTEECMYLVGFLCTTGMMDFASRPSMLTITVAVTVHLMAFHMKSSVTLLSACCVCFLGSVYFFPAIDVHCNPYILSCFIVHLFFESVIDIYFSRLSLLGTWKKFIFYGYLAHRLQILVISVLEVVLFYGLGMQLFYEPELPVYRKLIFILMSIYWVPIHIMFILTCWRFVGKLEECANIADSTGNFSDSAMSHIMASQGVRHLCLVLINVTFCTIISTVIAIASSWQGKNPCFIGMMFIVLPVELLVHDFINNLGKSVGGTAIGYSIIVPDCKYSPTGEVIGLAESVFQFVYTKATELNFIVSRFFKRRMIYIYGADFLPSGISADEIEKKITSFFHQCVLPSNARLHYDTYILYYSGPVKDNGDWLLRENKTLSLNSILTWWRNTNAETGARLILLLDTSHSHKWVNDIWQVENDFIAIQTGKLTATFDAEEGNVFALGTITKLWDNFNTSEDASTPEHKWDEDSAKVDLVYGVSQKWCFFKFHEPTKGDIALHLEQNFPQSIRPVTELFTHSPYNSHGLCMFKSWFMGVCRQIKVRWFPPAVYDTGHGFQFIMSQRRTLFYAKK</sequence>
<dbReference type="InterPro" id="IPR029713">
    <property type="entry name" value="TMEM168"/>
</dbReference>
<evidence type="ECO:0000256" key="9">
    <source>
        <dbReference type="SAM" id="Phobius"/>
    </source>
</evidence>
<feature type="transmembrane region" description="Helical" evidence="9">
    <location>
        <begin position="44"/>
        <end position="64"/>
    </location>
</feature>
<reference evidence="10 11" key="1">
    <citation type="submission" date="2022-05" db="EMBL/GenBank/DDBJ databases">
        <authorList>
            <consortium name="Genoscope - CEA"/>
            <person name="William W."/>
        </authorList>
    </citation>
    <scope>NUCLEOTIDE SEQUENCE [LARGE SCALE GENOMIC DNA]</scope>
</reference>
<dbReference type="PANTHER" id="PTHR14437">
    <property type="entry name" value="TRANSMEMBRANE PROTEIN 168"/>
    <property type="match status" value="1"/>
</dbReference>
<evidence type="ECO:0000256" key="3">
    <source>
        <dbReference type="ARBA" id="ARBA00014572"/>
    </source>
</evidence>
<keyword evidence="6 9" id="KW-0472">Membrane</keyword>
<evidence type="ECO:0000256" key="1">
    <source>
        <dbReference type="ARBA" id="ARBA00004232"/>
    </source>
</evidence>
<keyword evidence="11" id="KW-1185">Reference proteome</keyword>
<feature type="transmembrane region" description="Helical" evidence="9">
    <location>
        <begin position="183"/>
        <end position="203"/>
    </location>
</feature>
<keyword evidence="5 9" id="KW-1133">Transmembrane helix</keyword>
<protein>
    <recommendedName>
        <fullName evidence="3">Transmembrane protein 168</fullName>
    </recommendedName>
</protein>
<feature type="transmembrane region" description="Helical" evidence="9">
    <location>
        <begin position="76"/>
        <end position="93"/>
    </location>
</feature>
<keyword evidence="7" id="KW-0325">Glycoprotein</keyword>
<evidence type="ECO:0000313" key="11">
    <source>
        <dbReference type="Proteomes" id="UP001159405"/>
    </source>
</evidence>
<feature type="transmembrane region" description="Helical" evidence="9">
    <location>
        <begin position="209"/>
        <end position="229"/>
    </location>
</feature>
<comment type="similarity">
    <text evidence="2">Belongs to the TMEM168 family.</text>
</comment>
<evidence type="ECO:0000256" key="7">
    <source>
        <dbReference type="ARBA" id="ARBA00023180"/>
    </source>
</evidence>
<evidence type="ECO:0000256" key="5">
    <source>
        <dbReference type="ARBA" id="ARBA00022989"/>
    </source>
</evidence>
<accession>A0ABN8Q4N1</accession>
<dbReference type="Proteomes" id="UP001159405">
    <property type="component" value="Unassembled WGS sequence"/>
</dbReference>
<organism evidence="10 11">
    <name type="scientific">Porites lobata</name>
    <dbReference type="NCBI Taxonomy" id="104759"/>
    <lineage>
        <taxon>Eukaryota</taxon>
        <taxon>Metazoa</taxon>
        <taxon>Cnidaria</taxon>
        <taxon>Anthozoa</taxon>
        <taxon>Hexacorallia</taxon>
        <taxon>Scleractinia</taxon>
        <taxon>Fungiina</taxon>
        <taxon>Poritidae</taxon>
        <taxon>Porites</taxon>
    </lineage>
</organism>
<gene>
    <name evidence="10" type="ORF">PLOB_00002191</name>
</gene>
<evidence type="ECO:0000256" key="2">
    <source>
        <dbReference type="ARBA" id="ARBA00007329"/>
    </source>
</evidence>
<name>A0ABN8Q4N1_9CNID</name>